<feature type="transmembrane region" description="Helical" evidence="1">
    <location>
        <begin position="200"/>
        <end position="220"/>
    </location>
</feature>
<keyword evidence="6" id="KW-1185">Reference proteome</keyword>
<dbReference type="AlphaFoldDB" id="A0A139JQD6"/>
<evidence type="ECO:0000313" key="5">
    <source>
        <dbReference type="Proteomes" id="UP000070069"/>
    </source>
</evidence>
<sequence length="247" mass="29966">MNIFSKIQLLLQFRVFLVFFSGFFFGFIFSFLLYIFLFIKKINKDQNNNLIPKNNLKSQEMMNLIKDTQNNFVKDIEKKNDEYIFFLLKNSKELILKISSSFYPKSNFPYLEFTIEESLSLIQYIHKRIDELFQKKIIFMFRKITLRRIFLLRQRMINKKNIDKLKKTNKLWNMFSNVINVINPFYWLKKVFLNNLYNVLINHIGCAIISILGEEVYKIYSKTLFQSEKNIIDNFLEDLQKELDKKE</sequence>
<dbReference type="Proteomes" id="UP000249343">
    <property type="component" value="Unassembled WGS sequence"/>
</dbReference>
<evidence type="ECO:0000313" key="4">
    <source>
        <dbReference type="EMBL" id="RAM57734.1"/>
    </source>
</evidence>
<reference evidence="4 6" key="1">
    <citation type="submission" date="2014-04" db="EMBL/GenBank/DDBJ databases">
        <title>Genome study of Napier grass stunt phytoplasma.</title>
        <authorList>
            <person name="Kawicha P."/>
            <person name="Dickinson M."/>
            <person name="Hodgetts J."/>
        </authorList>
    </citation>
    <scope>NUCLEOTIDE SEQUENCE [LARGE SCALE GENOMIC DNA]</scope>
    <source>
        <strain evidence="4 6">NGS-S10</strain>
    </source>
</reference>
<keyword evidence="1" id="KW-0812">Transmembrane</keyword>
<dbReference type="OrthoDB" id="384215at2"/>
<proteinExistence type="predicted"/>
<dbReference type="PATRIC" id="fig|203274.3.peg.435"/>
<feature type="transmembrane region" description="Helical" evidence="1">
    <location>
        <begin position="15"/>
        <end position="39"/>
    </location>
</feature>
<dbReference type="EMBL" id="LTBM01000007">
    <property type="protein sequence ID" value="KXT29207.1"/>
    <property type="molecule type" value="Genomic_DNA"/>
</dbReference>
<evidence type="ECO:0000313" key="6">
    <source>
        <dbReference type="Proteomes" id="UP000249343"/>
    </source>
</evidence>
<reference evidence="2 5" key="2">
    <citation type="submission" date="2016-02" db="EMBL/GenBank/DDBJ databases">
        <title>A draft genome sequence of Candidatus Phytoplasma oryzae strain Mbita1, the causative agent of Napier Grass stunt disease in Kenya.</title>
        <authorList>
            <person name="Fischer A."/>
            <person name="Santa-Cruz I."/>
            <person name="Wambua L."/>
            <person name="Olds C."/>
            <person name="Midega C."/>
            <person name="Dickinson M."/>
            <person name="Kawicha P."/>
            <person name="Khan Z."/>
            <person name="Masiga D."/>
            <person name="Jores J."/>
            <person name="Bernd S."/>
        </authorList>
    </citation>
    <scope>NUCLEOTIDE SEQUENCE [LARGE SCALE GENOMIC DNA]</scope>
    <source>
        <strain evidence="2">Mbita1</strain>
    </source>
</reference>
<dbReference type="RefSeq" id="WP_066540403.1">
    <property type="nucleotide sequence ID" value="NZ_JHUK01000003.1"/>
</dbReference>
<evidence type="ECO:0000256" key="1">
    <source>
        <dbReference type="SAM" id="Phobius"/>
    </source>
</evidence>
<dbReference type="EMBL" id="LTBM01000008">
    <property type="protein sequence ID" value="KXT29191.1"/>
    <property type="molecule type" value="Genomic_DNA"/>
</dbReference>
<evidence type="ECO:0000313" key="2">
    <source>
        <dbReference type="EMBL" id="KXT29191.1"/>
    </source>
</evidence>
<dbReference type="EMBL" id="JHUK01000003">
    <property type="protein sequence ID" value="RAM57734.1"/>
    <property type="molecule type" value="Genomic_DNA"/>
</dbReference>
<protein>
    <submittedName>
        <fullName evidence="2">Uncharacterized protein</fullName>
    </submittedName>
</protein>
<keyword evidence="1" id="KW-0472">Membrane</keyword>
<gene>
    <name evidence="3" type="ORF">AXA84_0279</name>
    <name evidence="2" type="ORF">AXA84_0293</name>
    <name evidence="4" type="ORF">DH96_01355</name>
</gene>
<accession>A0A139JQD6</accession>
<comment type="caution">
    <text evidence="2">The sequence shown here is derived from an EMBL/GenBank/DDBJ whole genome shotgun (WGS) entry which is preliminary data.</text>
</comment>
<name>A0A139JQD6_9MOLU</name>
<organism evidence="2 5">
    <name type="scientific">Candidatus Phytoplasma oryzae</name>
    <dbReference type="NCBI Taxonomy" id="203274"/>
    <lineage>
        <taxon>Bacteria</taxon>
        <taxon>Bacillati</taxon>
        <taxon>Mycoplasmatota</taxon>
        <taxon>Mollicutes</taxon>
        <taxon>Acholeplasmatales</taxon>
        <taxon>Acholeplasmataceae</taxon>
        <taxon>Candidatus Phytoplasma</taxon>
        <taxon>16SrXI (Rice yellow dwarf group)</taxon>
    </lineage>
</organism>
<keyword evidence="1" id="KW-1133">Transmembrane helix</keyword>
<dbReference type="Proteomes" id="UP000070069">
    <property type="component" value="Unassembled WGS sequence"/>
</dbReference>
<evidence type="ECO:0000313" key="3">
    <source>
        <dbReference type="EMBL" id="KXT29207.1"/>
    </source>
</evidence>